<keyword evidence="1" id="KW-1133">Transmembrane helix</keyword>
<name>A0ABN3PBS3_9MICO</name>
<evidence type="ECO:0000313" key="2">
    <source>
        <dbReference type="EMBL" id="GAA2574802.1"/>
    </source>
</evidence>
<feature type="transmembrane region" description="Helical" evidence="1">
    <location>
        <begin position="85"/>
        <end position="103"/>
    </location>
</feature>
<accession>A0ABN3PBS3</accession>
<keyword evidence="1" id="KW-0812">Transmembrane</keyword>
<dbReference type="Pfam" id="PF07690">
    <property type="entry name" value="MFS_1"/>
    <property type="match status" value="1"/>
</dbReference>
<feature type="transmembrane region" description="Helical" evidence="1">
    <location>
        <begin position="109"/>
        <end position="131"/>
    </location>
</feature>
<organism evidence="2 3">
    <name type="scientific">Microbacterium binotii</name>
    <dbReference type="NCBI Taxonomy" id="462710"/>
    <lineage>
        <taxon>Bacteria</taxon>
        <taxon>Bacillati</taxon>
        <taxon>Actinomycetota</taxon>
        <taxon>Actinomycetes</taxon>
        <taxon>Micrococcales</taxon>
        <taxon>Microbacteriaceae</taxon>
        <taxon>Microbacterium</taxon>
    </lineage>
</organism>
<sequence length="433" mass="44080">MSPPAPPHAGGAGRAFPFLVVIGLLVAALSLRGPIVAPTPVIRQIEDDLGIGAASAGLLTTAPVLMFALLTPIAALVIRRAGAELALLVTLTGVLLGTAIRALPGYPALLTGMIVIGAAITIGNVVIPVVIRRDVPPDRVAFVTASYTATLNAGSLVTSLLTAPIAEVVGWNLALVGWSVLTFAGVAVWSVHLARERRRGALWGERFSGAPSAASAGARSVDDVAALTGPLPVVSAKGGVFRRPVVWLLLGAFSLQVTIYYALSTWLPSIGADELGLDRSGAGALASIFQGVAIAGSFLVPVLARYTPRIVVPLTISACWLTLTVGMLCAPELMWVWLSFGALAHAGGFVAIFSAVVTVARTDAEATTISALVQGGGYGIGAFGAPIAGALHEATGGWQGPLVLMLAVAVGYAVAILAAMAFVARANAVPRPH</sequence>
<feature type="transmembrane region" description="Helical" evidence="1">
    <location>
        <begin position="12"/>
        <end position="31"/>
    </location>
</feature>
<proteinExistence type="predicted"/>
<feature type="transmembrane region" description="Helical" evidence="1">
    <location>
        <begin position="245"/>
        <end position="263"/>
    </location>
</feature>
<dbReference type="InterPro" id="IPR052524">
    <property type="entry name" value="MFS_Cyanate_Porter"/>
</dbReference>
<dbReference type="InterPro" id="IPR036259">
    <property type="entry name" value="MFS_trans_sf"/>
</dbReference>
<feature type="transmembrane region" description="Helical" evidence="1">
    <location>
        <begin position="283"/>
        <end position="303"/>
    </location>
</feature>
<gene>
    <name evidence="2" type="ORF">GCM10009862_12400</name>
</gene>
<dbReference type="SUPFAM" id="SSF103473">
    <property type="entry name" value="MFS general substrate transporter"/>
    <property type="match status" value="1"/>
</dbReference>
<feature type="transmembrane region" description="Helical" evidence="1">
    <location>
        <begin position="169"/>
        <end position="189"/>
    </location>
</feature>
<feature type="transmembrane region" description="Helical" evidence="1">
    <location>
        <begin position="310"/>
        <end position="328"/>
    </location>
</feature>
<feature type="transmembrane region" description="Helical" evidence="1">
    <location>
        <begin position="140"/>
        <end position="163"/>
    </location>
</feature>
<keyword evidence="3" id="KW-1185">Reference proteome</keyword>
<feature type="transmembrane region" description="Helical" evidence="1">
    <location>
        <begin position="334"/>
        <end position="359"/>
    </location>
</feature>
<feature type="transmembrane region" description="Helical" evidence="1">
    <location>
        <begin position="51"/>
        <end position="78"/>
    </location>
</feature>
<keyword evidence="1" id="KW-0472">Membrane</keyword>
<dbReference type="PANTHER" id="PTHR23523">
    <property type="match status" value="1"/>
</dbReference>
<reference evidence="2 3" key="1">
    <citation type="journal article" date="2019" name="Int. J. Syst. Evol. Microbiol.">
        <title>The Global Catalogue of Microorganisms (GCM) 10K type strain sequencing project: providing services to taxonomists for standard genome sequencing and annotation.</title>
        <authorList>
            <consortium name="The Broad Institute Genomics Platform"/>
            <consortium name="The Broad Institute Genome Sequencing Center for Infectious Disease"/>
            <person name="Wu L."/>
            <person name="Ma J."/>
        </authorList>
    </citation>
    <scope>NUCLEOTIDE SEQUENCE [LARGE SCALE GENOMIC DNA]</scope>
    <source>
        <strain evidence="2 3">JCM 16365</strain>
    </source>
</reference>
<dbReference type="EMBL" id="BAAARI010000009">
    <property type="protein sequence ID" value="GAA2574802.1"/>
    <property type="molecule type" value="Genomic_DNA"/>
</dbReference>
<evidence type="ECO:0000256" key="1">
    <source>
        <dbReference type="SAM" id="Phobius"/>
    </source>
</evidence>
<feature type="transmembrane region" description="Helical" evidence="1">
    <location>
        <begin position="371"/>
        <end position="391"/>
    </location>
</feature>
<comment type="caution">
    <text evidence="2">The sequence shown here is derived from an EMBL/GenBank/DDBJ whole genome shotgun (WGS) entry which is preliminary data.</text>
</comment>
<protein>
    <submittedName>
        <fullName evidence="2">CynX/NimT family MFS transporter</fullName>
    </submittedName>
</protein>
<dbReference type="RefSeq" id="WP_344227801.1">
    <property type="nucleotide sequence ID" value="NZ_BAAARI010000009.1"/>
</dbReference>
<evidence type="ECO:0000313" key="3">
    <source>
        <dbReference type="Proteomes" id="UP001500274"/>
    </source>
</evidence>
<dbReference type="Gene3D" id="1.20.1250.20">
    <property type="entry name" value="MFS general substrate transporter like domains"/>
    <property type="match status" value="2"/>
</dbReference>
<dbReference type="PANTHER" id="PTHR23523:SF2">
    <property type="entry name" value="2-NITROIMIDAZOLE TRANSPORTER"/>
    <property type="match status" value="1"/>
</dbReference>
<feature type="transmembrane region" description="Helical" evidence="1">
    <location>
        <begin position="403"/>
        <end position="424"/>
    </location>
</feature>
<dbReference type="Proteomes" id="UP001500274">
    <property type="component" value="Unassembled WGS sequence"/>
</dbReference>
<dbReference type="InterPro" id="IPR011701">
    <property type="entry name" value="MFS"/>
</dbReference>